<evidence type="ECO:0000313" key="3">
    <source>
        <dbReference type="WBParaSite" id="SCUD_0001330301-mRNA-1"/>
    </source>
</evidence>
<dbReference type="AlphaFoldDB" id="A0A183KE57"/>
<proteinExistence type="predicted"/>
<name>A0A183KE57_9TREM</name>
<dbReference type="WBParaSite" id="SCUD_0001330301-mRNA-1">
    <property type="protein sequence ID" value="SCUD_0001330301-mRNA-1"/>
    <property type="gene ID" value="SCUD_0001330301"/>
</dbReference>
<reference evidence="3" key="1">
    <citation type="submission" date="2016-06" db="UniProtKB">
        <authorList>
            <consortium name="WormBaseParasite"/>
        </authorList>
    </citation>
    <scope>IDENTIFICATION</scope>
</reference>
<accession>A0A183KE57</accession>
<protein>
    <submittedName>
        <fullName evidence="1 3">Uncharacterized protein</fullName>
    </submittedName>
</protein>
<evidence type="ECO:0000313" key="1">
    <source>
        <dbReference type="EMBL" id="VDP52149.1"/>
    </source>
</evidence>
<dbReference type="EMBL" id="UZAK01035770">
    <property type="protein sequence ID" value="VDP52149.1"/>
    <property type="molecule type" value="Genomic_DNA"/>
</dbReference>
<organism evidence="3">
    <name type="scientific">Schistosoma curassoni</name>
    <dbReference type="NCBI Taxonomy" id="6186"/>
    <lineage>
        <taxon>Eukaryota</taxon>
        <taxon>Metazoa</taxon>
        <taxon>Spiralia</taxon>
        <taxon>Lophotrochozoa</taxon>
        <taxon>Platyhelminthes</taxon>
        <taxon>Trematoda</taxon>
        <taxon>Digenea</taxon>
        <taxon>Strigeidida</taxon>
        <taxon>Schistosomatoidea</taxon>
        <taxon>Schistosomatidae</taxon>
        <taxon>Schistosoma</taxon>
    </lineage>
</organism>
<keyword evidence="2" id="KW-1185">Reference proteome</keyword>
<reference evidence="1 2" key="2">
    <citation type="submission" date="2018-11" db="EMBL/GenBank/DDBJ databases">
        <authorList>
            <consortium name="Pathogen Informatics"/>
        </authorList>
    </citation>
    <scope>NUCLEOTIDE SEQUENCE [LARGE SCALE GENOMIC DNA]</scope>
    <source>
        <strain evidence="1">Dakar</strain>
        <strain evidence="2">Dakar, Senegal</strain>
    </source>
</reference>
<gene>
    <name evidence="1" type="ORF">SCUD_LOCUS13300</name>
</gene>
<evidence type="ECO:0000313" key="2">
    <source>
        <dbReference type="Proteomes" id="UP000279833"/>
    </source>
</evidence>
<sequence length="77" mass="8412">MLVKLIPLWLSQDDFDPFLCIGTISGWNQSDGMLYRSQILARILVNLVDKTEPPSLKTSGANPSGPAALPRFKLAIA</sequence>
<dbReference type="Proteomes" id="UP000279833">
    <property type="component" value="Unassembled WGS sequence"/>
</dbReference>